<dbReference type="EMBL" id="LDAU01000194">
    <property type="protein sequence ID" value="KRX00324.1"/>
    <property type="molecule type" value="Genomic_DNA"/>
</dbReference>
<accession>A0A0V0QDP8</accession>
<evidence type="ECO:0000256" key="1">
    <source>
        <dbReference type="SAM" id="Coils"/>
    </source>
</evidence>
<dbReference type="Proteomes" id="UP000054937">
    <property type="component" value="Unassembled WGS sequence"/>
</dbReference>
<keyword evidence="1" id="KW-0175">Coiled coil</keyword>
<gene>
    <name evidence="3" type="ORF">PPERSA_10823</name>
</gene>
<proteinExistence type="predicted"/>
<evidence type="ECO:0000313" key="4">
    <source>
        <dbReference type="Proteomes" id="UP000054937"/>
    </source>
</evidence>
<sequence>MGKNQQEAFSPESSVGHEEKPQFLEIDQYPGAITRDQSCNNSTTNIFNKMKNNRLQEQNKTSYINTRDTRQSSDKQIVSQSNNEQVVYEIKEDDKQEIQEETQQQQQKLQQQKLLNFQQNQQQKQGEVNQEILEIPQIQLNCQQAEYLDQTPSCNTNNNNNKKKTIISKFFSNQVYSPQSQNSLQIQTCCVNQGEVDSFRESKQFQLRETVKRKKKITDQMKCIKKTCIVKIIDLQEQYKKQINM</sequence>
<evidence type="ECO:0000313" key="3">
    <source>
        <dbReference type="EMBL" id="KRX00324.1"/>
    </source>
</evidence>
<feature type="region of interest" description="Disordered" evidence="2">
    <location>
        <begin position="1"/>
        <end position="23"/>
    </location>
</feature>
<feature type="coiled-coil region" evidence="1">
    <location>
        <begin position="88"/>
        <end position="115"/>
    </location>
</feature>
<dbReference type="AlphaFoldDB" id="A0A0V0QDP8"/>
<dbReference type="InParanoid" id="A0A0V0QDP8"/>
<feature type="compositionally biased region" description="Polar residues" evidence="2">
    <location>
        <begin position="1"/>
        <end position="13"/>
    </location>
</feature>
<name>A0A0V0QDP8_PSEPJ</name>
<reference evidence="3 4" key="1">
    <citation type="journal article" date="2015" name="Sci. Rep.">
        <title>Genome of the facultative scuticociliatosis pathogen Pseudocohnilembus persalinus provides insight into its virulence through horizontal gene transfer.</title>
        <authorList>
            <person name="Xiong J."/>
            <person name="Wang G."/>
            <person name="Cheng J."/>
            <person name="Tian M."/>
            <person name="Pan X."/>
            <person name="Warren A."/>
            <person name="Jiang C."/>
            <person name="Yuan D."/>
            <person name="Miao W."/>
        </authorList>
    </citation>
    <scope>NUCLEOTIDE SEQUENCE [LARGE SCALE GENOMIC DNA]</scope>
    <source>
        <strain evidence="3">36N120E</strain>
    </source>
</reference>
<comment type="caution">
    <text evidence="3">The sequence shown here is derived from an EMBL/GenBank/DDBJ whole genome shotgun (WGS) entry which is preliminary data.</text>
</comment>
<protein>
    <submittedName>
        <fullName evidence="3">Uncharacterized protein</fullName>
    </submittedName>
</protein>
<organism evidence="3 4">
    <name type="scientific">Pseudocohnilembus persalinus</name>
    <name type="common">Ciliate</name>
    <dbReference type="NCBI Taxonomy" id="266149"/>
    <lineage>
        <taxon>Eukaryota</taxon>
        <taxon>Sar</taxon>
        <taxon>Alveolata</taxon>
        <taxon>Ciliophora</taxon>
        <taxon>Intramacronucleata</taxon>
        <taxon>Oligohymenophorea</taxon>
        <taxon>Scuticociliatia</taxon>
        <taxon>Philasterida</taxon>
        <taxon>Pseudocohnilembidae</taxon>
        <taxon>Pseudocohnilembus</taxon>
    </lineage>
</organism>
<evidence type="ECO:0000256" key="2">
    <source>
        <dbReference type="SAM" id="MobiDB-lite"/>
    </source>
</evidence>
<keyword evidence="4" id="KW-1185">Reference proteome</keyword>